<feature type="domain" description="TadE-like" evidence="3">
    <location>
        <begin position="32"/>
        <end position="74"/>
    </location>
</feature>
<evidence type="ECO:0000313" key="5">
    <source>
        <dbReference type="Proteomes" id="UP000008915"/>
    </source>
</evidence>
<keyword evidence="5" id="KW-1185">Reference proteome</keyword>
<dbReference type="Proteomes" id="UP000008915">
    <property type="component" value="Chromosome"/>
</dbReference>
<evidence type="ECO:0000259" key="3">
    <source>
        <dbReference type="Pfam" id="PF07811"/>
    </source>
</evidence>
<name>E6SL94_THEM7</name>
<dbReference type="InterPro" id="IPR012495">
    <property type="entry name" value="TadE-like_dom"/>
</dbReference>
<protein>
    <submittedName>
        <fullName evidence="4">TadE family protein</fullName>
    </submittedName>
</protein>
<keyword evidence="2" id="KW-0812">Transmembrane</keyword>
<dbReference type="RefSeq" id="WP_013495630.1">
    <property type="nucleotide sequence ID" value="NC_014831.1"/>
</dbReference>
<proteinExistence type="predicted"/>
<dbReference type="HOGENOM" id="CLU_122851_2_0_9"/>
<dbReference type="AlphaFoldDB" id="E6SL94"/>
<evidence type="ECO:0000256" key="2">
    <source>
        <dbReference type="SAM" id="Phobius"/>
    </source>
</evidence>
<keyword evidence="2" id="KW-1133">Transmembrane helix</keyword>
<dbReference type="Pfam" id="PF07811">
    <property type="entry name" value="TadE"/>
    <property type="match status" value="1"/>
</dbReference>
<organism evidence="4 5">
    <name type="scientific">Thermaerobacter marianensis (strain ATCC 700841 / DSM 12885 / JCM 10246 / 7p75a)</name>
    <dbReference type="NCBI Taxonomy" id="644966"/>
    <lineage>
        <taxon>Bacteria</taxon>
        <taxon>Bacillati</taxon>
        <taxon>Bacillota</taxon>
        <taxon>Clostridia</taxon>
        <taxon>Eubacteriales</taxon>
        <taxon>Clostridiales Family XVII. Incertae Sedis</taxon>
        <taxon>Thermaerobacter</taxon>
    </lineage>
</organism>
<dbReference type="STRING" id="644966.Tmar_1212"/>
<dbReference type="KEGG" id="tmr:Tmar_1212"/>
<dbReference type="EMBL" id="CP002344">
    <property type="protein sequence ID" value="ADU51325.1"/>
    <property type="molecule type" value="Genomic_DNA"/>
</dbReference>
<feature type="transmembrane region" description="Helical" evidence="2">
    <location>
        <begin position="38"/>
        <end position="60"/>
    </location>
</feature>
<evidence type="ECO:0000313" key="4">
    <source>
        <dbReference type="EMBL" id="ADU51325.1"/>
    </source>
</evidence>
<accession>E6SL94</accession>
<evidence type="ECO:0000256" key="1">
    <source>
        <dbReference type="SAM" id="MobiDB-lite"/>
    </source>
</evidence>
<reference evidence="4 5" key="1">
    <citation type="journal article" date="2010" name="Stand. Genomic Sci.">
        <title>Complete genome sequence of Thermaerobacter marianensis type strain (7p75a).</title>
        <authorList>
            <person name="Han C."/>
            <person name="Gu W."/>
            <person name="Zhang X."/>
            <person name="Lapidus A."/>
            <person name="Nolan M."/>
            <person name="Copeland A."/>
            <person name="Lucas S."/>
            <person name="Del Rio T.G."/>
            <person name="Tice H."/>
            <person name="Cheng J.F."/>
            <person name="Tapia R."/>
            <person name="Goodwin L."/>
            <person name="Pitluck S."/>
            <person name="Pagani I."/>
            <person name="Ivanova N."/>
            <person name="Mavromatis K."/>
            <person name="Mikhailova N."/>
            <person name="Pati A."/>
            <person name="Chen A."/>
            <person name="Palaniappan K."/>
            <person name="Land M."/>
            <person name="Hauser L."/>
            <person name="Chang Y.J."/>
            <person name="Jeffries C.D."/>
            <person name="Schneider S."/>
            <person name="Rohde M."/>
            <person name="Goker M."/>
            <person name="Pukall R."/>
            <person name="Woyke T."/>
            <person name="Bristow J."/>
            <person name="Eisen J.A."/>
            <person name="Markowitz V."/>
            <person name="Hugenholtz P."/>
            <person name="Kyrpides N.C."/>
            <person name="Klenk H.P."/>
            <person name="Detter J.C."/>
        </authorList>
    </citation>
    <scope>NUCLEOTIDE SEQUENCE [LARGE SCALE GENOMIC DNA]</scope>
    <source>
        <strain evidence="5">ATCC 700841 / DSM 12885 / JCM 10246 / 7p75a</strain>
    </source>
</reference>
<dbReference type="eggNOG" id="COG4961">
    <property type="taxonomic scope" value="Bacteria"/>
</dbReference>
<reference evidence="5" key="2">
    <citation type="journal article" date="2010" name="Stand. Genomic Sci.">
        <title>Complete genome sequence of Thermaerobacter marianensis type strain (7p75aT).</title>
        <authorList>
            <person name="Han C."/>
            <person name="Gu W."/>
            <person name="Zhang X."/>
            <person name="Lapidus A."/>
            <person name="Nolan M."/>
            <person name="Copeland A."/>
            <person name="Lucas S."/>
            <person name="Glavina Del Rio T."/>
            <person name="Tice H."/>
            <person name="Cheng J."/>
            <person name="Tapia R."/>
            <person name="Goodwin L."/>
            <person name="Pitluck S."/>
            <person name="Pagani I."/>
            <person name="Ivanova N."/>
            <person name="Mavromatis K."/>
            <person name="Mikhailova N."/>
            <person name="Pati A."/>
            <person name="Chen A."/>
            <person name="Palaniappan K."/>
            <person name="Land M."/>
            <person name="Hauser L."/>
            <person name="Chang Y."/>
            <person name="Jeffries C."/>
            <person name="Schneider S."/>
            <person name="Rohde M."/>
            <person name="Goker M."/>
            <person name="Pukall R."/>
            <person name="Woyke T."/>
            <person name="Bristow J."/>
            <person name="Eisen J."/>
            <person name="Markowitz V."/>
            <person name="Hugenholtz P."/>
            <person name="Kyrpides N."/>
            <person name="Klenk H."/>
            <person name="Detter J."/>
        </authorList>
    </citation>
    <scope>NUCLEOTIDE SEQUENCE [LARGE SCALE GENOMIC DNA]</scope>
    <source>
        <strain evidence="5">ATCC 700841 / DSM 12885 / JCM 10246 / 7p75a</strain>
    </source>
</reference>
<keyword evidence="2" id="KW-0472">Membrane</keyword>
<gene>
    <name evidence="4" type="ordered locus">Tmar_1212</name>
</gene>
<feature type="region of interest" description="Disordered" evidence="1">
    <location>
        <begin position="1"/>
        <end position="27"/>
    </location>
</feature>
<sequence length="152" mass="16331">MAATKPGGRDDLRPAPGRLRGRHPGRVRGQRGQALVEMAVLLPVLLLILMGVLDFGRYFYTGLTVRHAAREGARYGAVHASDDAAIRARVEQAATGLDTSQLTVTVSPAPAQRRVGEALVVQVAYPFRFVTPLAGLVGEEHQLTAVVVTRIE</sequence>